<proteinExistence type="predicted"/>
<reference evidence="1" key="1">
    <citation type="journal article" date="2019" name="bioRxiv">
        <title>The Genome of the Zebra Mussel, Dreissena polymorpha: A Resource for Invasive Species Research.</title>
        <authorList>
            <person name="McCartney M.A."/>
            <person name="Auch B."/>
            <person name="Kono T."/>
            <person name="Mallez S."/>
            <person name="Zhang Y."/>
            <person name="Obille A."/>
            <person name="Becker A."/>
            <person name="Abrahante J.E."/>
            <person name="Garbe J."/>
            <person name="Badalamenti J.P."/>
            <person name="Herman A."/>
            <person name="Mangelson H."/>
            <person name="Liachko I."/>
            <person name="Sullivan S."/>
            <person name="Sone E.D."/>
            <person name="Koren S."/>
            <person name="Silverstein K.A.T."/>
            <person name="Beckman K.B."/>
            <person name="Gohl D.M."/>
        </authorList>
    </citation>
    <scope>NUCLEOTIDE SEQUENCE</scope>
    <source>
        <strain evidence="1">Duluth1</strain>
        <tissue evidence="1">Whole animal</tissue>
    </source>
</reference>
<gene>
    <name evidence="1" type="ORF">DPMN_011207</name>
</gene>
<dbReference type="Proteomes" id="UP000828390">
    <property type="component" value="Unassembled WGS sequence"/>
</dbReference>
<protein>
    <submittedName>
        <fullName evidence="1">Uncharacterized protein</fullName>
    </submittedName>
</protein>
<reference evidence="1" key="2">
    <citation type="submission" date="2020-11" db="EMBL/GenBank/DDBJ databases">
        <authorList>
            <person name="McCartney M.A."/>
            <person name="Auch B."/>
            <person name="Kono T."/>
            <person name="Mallez S."/>
            <person name="Becker A."/>
            <person name="Gohl D.M."/>
            <person name="Silverstein K.A.T."/>
            <person name="Koren S."/>
            <person name="Bechman K.B."/>
            <person name="Herman A."/>
            <person name="Abrahante J.E."/>
            <person name="Garbe J."/>
        </authorList>
    </citation>
    <scope>NUCLEOTIDE SEQUENCE</scope>
    <source>
        <strain evidence="1">Duluth1</strain>
        <tissue evidence="1">Whole animal</tissue>
    </source>
</reference>
<accession>A0A9D4S004</accession>
<dbReference type="EMBL" id="JAIWYP010000001">
    <property type="protein sequence ID" value="KAH3887191.1"/>
    <property type="molecule type" value="Genomic_DNA"/>
</dbReference>
<sequence length="51" mass="5677">MMYRARTSVPSCTGIEMLQDVQGQNQGAFMHWNRNVTGRTGPEPGCLHALE</sequence>
<evidence type="ECO:0000313" key="2">
    <source>
        <dbReference type="Proteomes" id="UP000828390"/>
    </source>
</evidence>
<name>A0A9D4S004_DREPO</name>
<comment type="caution">
    <text evidence="1">The sequence shown here is derived from an EMBL/GenBank/DDBJ whole genome shotgun (WGS) entry which is preliminary data.</text>
</comment>
<evidence type="ECO:0000313" key="1">
    <source>
        <dbReference type="EMBL" id="KAH3887191.1"/>
    </source>
</evidence>
<keyword evidence="2" id="KW-1185">Reference proteome</keyword>
<organism evidence="1 2">
    <name type="scientific">Dreissena polymorpha</name>
    <name type="common">Zebra mussel</name>
    <name type="synonym">Mytilus polymorpha</name>
    <dbReference type="NCBI Taxonomy" id="45954"/>
    <lineage>
        <taxon>Eukaryota</taxon>
        <taxon>Metazoa</taxon>
        <taxon>Spiralia</taxon>
        <taxon>Lophotrochozoa</taxon>
        <taxon>Mollusca</taxon>
        <taxon>Bivalvia</taxon>
        <taxon>Autobranchia</taxon>
        <taxon>Heteroconchia</taxon>
        <taxon>Euheterodonta</taxon>
        <taxon>Imparidentia</taxon>
        <taxon>Neoheterodontei</taxon>
        <taxon>Myida</taxon>
        <taxon>Dreissenoidea</taxon>
        <taxon>Dreissenidae</taxon>
        <taxon>Dreissena</taxon>
    </lineage>
</organism>
<dbReference type="AlphaFoldDB" id="A0A9D4S004"/>